<sequence length="383" mass="42304">MSPRPVSSSSSSFSVAVKYSSRRAQSPRVPGKKRLRHAPKASTNTTGGGGDDDDKSGEEDATMRNTTIPAEFTDSKEEEATTTANNMNAGVKSPYEKYRLASPITFERLETEKDRRKYPMNEDGYFDLVAKNDVPSLDKLIRDLSPEPFKRLIPTSNLPGEALFESPLVSFAYERGWRDNFKRSGFPGVEVEKENAMEALGEDAVGDVIIDCSCGSGLFTREFARSGKYDGIVALDFSESMIKEAMERAQKDTSVPADKIAFVRADVGRLPFANDSIGGVSASAAIHCWPDVQSACAEIFRVLKPGRIFTGTTFATPNVPFLDDDQNRLLSTLSRDLSASRPGTNGLRFWNSADLRDQLQSIGFSDVTILREKDYLFWKARKP</sequence>
<dbReference type="GeneID" id="19017567"/>
<dbReference type="eggNOG" id="ENOG502QPQG">
    <property type="taxonomic scope" value="Eukaryota"/>
</dbReference>
<evidence type="ECO:0000256" key="1">
    <source>
        <dbReference type="SAM" id="MobiDB-lite"/>
    </source>
</evidence>
<evidence type="ECO:0000313" key="4">
    <source>
        <dbReference type="Proteomes" id="UP000198341"/>
    </source>
</evidence>
<feature type="compositionally biased region" description="Acidic residues" evidence="1">
    <location>
        <begin position="50"/>
        <end position="60"/>
    </location>
</feature>
<dbReference type="InterPro" id="IPR013216">
    <property type="entry name" value="Methyltransf_11"/>
</dbReference>
<dbReference type="RefSeq" id="XP_007514982.1">
    <property type="nucleotide sequence ID" value="XM_007514920.1"/>
</dbReference>
<dbReference type="OrthoDB" id="10017101at2759"/>
<evidence type="ECO:0000259" key="2">
    <source>
        <dbReference type="Pfam" id="PF08241"/>
    </source>
</evidence>
<accession>K8EBB9</accession>
<dbReference type="GO" id="GO:0008757">
    <property type="term" value="F:S-adenosylmethionine-dependent methyltransferase activity"/>
    <property type="evidence" value="ECO:0007669"/>
    <property type="project" value="InterPro"/>
</dbReference>
<keyword evidence="4" id="KW-1185">Reference proteome</keyword>
<dbReference type="PANTHER" id="PTHR43591">
    <property type="entry name" value="METHYLTRANSFERASE"/>
    <property type="match status" value="1"/>
</dbReference>
<dbReference type="EMBL" id="FO082277">
    <property type="protein sequence ID" value="CCO15222.1"/>
    <property type="molecule type" value="Genomic_DNA"/>
</dbReference>
<dbReference type="CDD" id="cd02440">
    <property type="entry name" value="AdoMet_MTases"/>
    <property type="match status" value="1"/>
</dbReference>
<dbReference type="Pfam" id="PF08241">
    <property type="entry name" value="Methyltransf_11"/>
    <property type="match status" value="1"/>
</dbReference>
<feature type="region of interest" description="Disordered" evidence="1">
    <location>
        <begin position="1"/>
        <end position="89"/>
    </location>
</feature>
<dbReference type="KEGG" id="bpg:Bathy02g04540"/>
<dbReference type="InterPro" id="IPR029063">
    <property type="entry name" value="SAM-dependent_MTases_sf"/>
</dbReference>
<gene>
    <name evidence="3" type="ORF">Bathy02g04540</name>
</gene>
<dbReference type="PANTHER" id="PTHR43591:SF99">
    <property type="entry name" value="OS06G0646000 PROTEIN"/>
    <property type="match status" value="1"/>
</dbReference>
<dbReference type="SUPFAM" id="SSF53335">
    <property type="entry name" value="S-adenosyl-L-methionine-dependent methyltransferases"/>
    <property type="match status" value="1"/>
</dbReference>
<name>K8EBB9_9CHLO</name>
<dbReference type="Proteomes" id="UP000198341">
    <property type="component" value="Chromosome 2"/>
</dbReference>
<protein>
    <recommendedName>
        <fullName evidence="2">Methyltransferase type 11 domain-containing protein</fullName>
    </recommendedName>
</protein>
<dbReference type="Gene3D" id="3.40.50.150">
    <property type="entry name" value="Vaccinia Virus protein VP39"/>
    <property type="match status" value="1"/>
</dbReference>
<feature type="compositionally biased region" description="Basic residues" evidence="1">
    <location>
        <begin position="30"/>
        <end position="39"/>
    </location>
</feature>
<dbReference type="AlphaFoldDB" id="K8EBB9"/>
<proteinExistence type="predicted"/>
<feature type="domain" description="Methyltransferase type 11" evidence="2">
    <location>
        <begin position="211"/>
        <end position="306"/>
    </location>
</feature>
<organism evidence="3 4">
    <name type="scientific">Bathycoccus prasinos</name>
    <dbReference type="NCBI Taxonomy" id="41875"/>
    <lineage>
        <taxon>Eukaryota</taxon>
        <taxon>Viridiplantae</taxon>
        <taxon>Chlorophyta</taxon>
        <taxon>Mamiellophyceae</taxon>
        <taxon>Mamiellales</taxon>
        <taxon>Bathycoccaceae</taxon>
        <taxon>Bathycoccus</taxon>
    </lineage>
</organism>
<reference evidence="3 4" key="1">
    <citation type="submission" date="2011-10" db="EMBL/GenBank/DDBJ databases">
        <authorList>
            <person name="Genoscope - CEA"/>
        </authorList>
    </citation>
    <scope>NUCLEOTIDE SEQUENCE [LARGE SCALE GENOMIC DNA]</scope>
    <source>
        <strain evidence="3 4">RCC 1105</strain>
    </source>
</reference>
<evidence type="ECO:0000313" key="3">
    <source>
        <dbReference type="EMBL" id="CCO15222.1"/>
    </source>
</evidence>
<feature type="compositionally biased region" description="Low complexity" evidence="1">
    <location>
        <begin position="1"/>
        <end position="19"/>
    </location>
</feature>